<dbReference type="FunFam" id="1.20.5.2950:FF:000001">
    <property type="entry name" value="V-type proton ATPase subunit G"/>
    <property type="match status" value="1"/>
</dbReference>
<dbReference type="Proteomes" id="UP000751190">
    <property type="component" value="Unassembled WGS sequence"/>
</dbReference>
<dbReference type="OMA" id="ARKYRQD"/>
<comment type="function">
    <text evidence="5">Subunit of the V1 complex of vacuolar(H+)-ATPase (V-ATPase), a multisubunit enzyme composed of a peripheral complex (V1) that hydrolyzes ATP and a membrane integral complex (V0) that translocates protons. V-ATPase is responsible for acidifying and maintaining the pH of intracellular compartments and in some cell types, is targeted to the plasma membrane, where it is responsible for acidifying the extracellular environment.</text>
</comment>
<evidence type="ECO:0000256" key="2">
    <source>
        <dbReference type="ARBA" id="ARBA00022448"/>
    </source>
</evidence>
<proteinExistence type="inferred from homology"/>
<dbReference type="AlphaFoldDB" id="A0A8J5XHD3"/>
<dbReference type="PANTHER" id="PTHR12713">
    <property type="entry name" value="VACUOLAR ATP SYNTHASE SUBUNIT G"/>
    <property type="match status" value="1"/>
</dbReference>
<keyword evidence="2 5" id="KW-0813">Transport</keyword>
<comment type="subunit">
    <text evidence="5">V-ATPase is a heteromultimeric enzyme made up of two complexes: the ATP-hydrolytic V1 complex and the proton translocation V0 complex.</text>
</comment>
<keyword evidence="3 5" id="KW-0375">Hydrogen ion transport</keyword>
<feature type="coiled-coil region" evidence="6">
    <location>
        <begin position="19"/>
        <end position="53"/>
    </location>
</feature>
<evidence type="ECO:0000256" key="6">
    <source>
        <dbReference type="SAM" id="Coils"/>
    </source>
</evidence>
<keyword evidence="6" id="KW-0175">Coiled coil</keyword>
<comment type="caution">
    <text evidence="7">The sequence shown here is derived from an EMBL/GenBank/DDBJ whole genome shotgun (WGS) entry which is preliminary data.</text>
</comment>
<dbReference type="OrthoDB" id="250802at2759"/>
<gene>
    <name evidence="7" type="ORF">KFE25_010645</name>
</gene>
<protein>
    <recommendedName>
        <fullName evidence="5">V-type proton ATPase subunit G</fullName>
    </recommendedName>
</protein>
<dbReference type="EMBL" id="JAGTXO010000029">
    <property type="protein sequence ID" value="KAG8460894.1"/>
    <property type="molecule type" value="Genomic_DNA"/>
</dbReference>
<dbReference type="NCBIfam" id="TIGR01147">
    <property type="entry name" value="V_ATP_synt_G"/>
    <property type="match status" value="1"/>
</dbReference>
<evidence type="ECO:0000256" key="4">
    <source>
        <dbReference type="ARBA" id="ARBA00023065"/>
    </source>
</evidence>
<organism evidence="7 8">
    <name type="scientific">Diacronema lutheri</name>
    <name type="common">Unicellular marine alga</name>
    <name type="synonym">Monochrysis lutheri</name>
    <dbReference type="NCBI Taxonomy" id="2081491"/>
    <lineage>
        <taxon>Eukaryota</taxon>
        <taxon>Haptista</taxon>
        <taxon>Haptophyta</taxon>
        <taxon>Pavlovophyceae</taxon>
        <taxon>Pavlovales</taxon>
        <taxon>Pavlovaceae</taxon>
        <taxon>Diacronema</taxon>
    </lineage>
</organism>
<evidence type="ECO:0000256" key="1">
    <source>
        <dbReference type="ARBA" id="ARBA00010066"/>
    </source>
</evidence>
<sequence length="104" mass="11708">MMGIQRLLEAESQASEVVAQAKKDKVLRLKLAKEEAENEIMAYRQLREDQFQKYSADRTGNTGDFTKKVQAETDSAMKNIQISIDANKEKIITSLLQSVTTVSI</sequence>
<dbReference type="Pfam" id="PF03179">
    <property type="entry name" value="V-ATPase_G"/>
    <property type="match status" value="1"/>
</dbReference>
<keyword evidence="8" id="KW-1185">Reference proteome</keyword>
<evidence type="ECO:0000313" key="8">
    <source>
        <dbReference type="Proteomes" id="UP000751190"/>
    </source>
</evidence>
<dbReference type="PANTHER" id="PTHR12713:SF11">
    <property type="entry name" value="V-TYPE PROTON ATPASE SUBUNIT G"/>
    <property type="match status" value="1"/>
</dbReference>
<dbReference type="Gene3D" id="1.20.5.2950">
    <property type="match status" value="1"/>
</dbReference>
<dbReference type="GO" id="GO:0046961">
    <property type="term" value="F:proton-transporting ATPase activity, rotational mechanism"/>
    <property type="evidence" value="ECO:0007669"/>
    <property type="project" value="InterPro"/>
</dbReference>
<accession>A0A8J5XHD3</accession>
<dbReference type="InterPro" id="IPR005124">
    <property type="entry name" value="V-ATPase_G"/>
</dbReference>
<evidence type="ECO:0000256" key="3">
    <source>
        <dbReference type="ARBA" id="ARBA00022781"/>
    </source>
</evidence>
<evidence type="ECO:0000256" key="5">
    <source>
        <dbReference type="RuleBase" id="RU364019"/>
    </source>
</evidence>
<reference evidence="7" key="1">
    <citation type="submission" date="2021-05" db="EMBL/GenBank/DDBJ databases">
        <title>The genome of the haptophyte Pavlova lutheri (Diacronema luteri, Pavlovales) - a model for lipid biosynthesis in eukaryotic algae.</title>
        <authorList>
            <person name="Hulatt C.J."/>
            <person name="Posewitz M.C."/>
        </authorList>
    </citation>
    <scope>NUCLEOTIDE SEQUENCE</scope>
    <source>
        <strain evidence="7">NIVA-4/92</strain>
    </source>
</reference>
<dbReference type="GO" id="GO:0000221">
    <property type="term" value="C:vacuolar proton-transporting V-type ATPase, V1 domain"/>
    <property type="evidence" value="ECO:0007669"/>
    <property type="project" value="TreeGrafter"/>
</dbReference>
<dbReference type="GO" id="GO:0016887">
    <property type="term" value="F:ATP hydrolysis activity"/>
    <property type="evidence" value="ECO:0007669"/>
    <property type="project" value="TreeGrafter"/>
</dbReference>
<evidence type="ECO:0000313" key="7">
    <source>
        <dbReference type="EMBL" id="KAG8460894.1"/>
    </source>
</evidence>
<keyword evidence="4 5" id="KW-0406">Ion transport</keyword>
<name>A0A8J5XHD3_DIALT</name>
<comment type="similarity">
    <text evidence="1 5">Belongs to the V-ATPase G subunit family.</text>
</comment>